<dbReference type="HOGENOM" id="CLU_055068_4_1_10"/>
<protein>
    <submittedName>
        <fullName evidence="7">Putative membrane protein</fullName>
    </submittedName>
</protein>
<evidence type="ECO:0000256" key="5">
    <source>
        <dbReference type="SAM" id="Phobius"/>
    </source>
</evidence>
<evidence type="ECO:0000259" key="6">
    <source>
        <dbReference type="Pfam" id="PF01694"/>
    </source>
</evidence>
<dbReference type="OrthoDB" id="9807874at2"/>
<feature type="transmembrane region" description="Helical" evidence="5">
    <location>
        <begin position="217"/>
        <end position="235"/>
    </location>
</feature>
<gene>
    <name evidence="7" type="ordered locus">Fleli_1397</name>
</gene>
<feature type="transmembrane region" description="Helical" evidence="5">
    <location>
        <begin position="241"/>
        <end position="261"/>
    </location>
</feature>
<dbReference type="InterPro" id="IPR050925">
    <property type="entry name" value="Rhomboid_protease_S54"/>
</dbReference>
<dbReference type="EMBL" id="CP003345">
    <property type="protein sequence ID" value="AFM03828.1"/>
    <property type="molecule type" value="Genomic_DNA"/>
</dbReference>
<dbReference type="PATRIC" id="fig|880071.3.peg.1372"/>
<dbReference type="Gene3D" id="1.20.1540.10">
    <property type="entry name" value="Rhomboid-like"/>
    <property type="match status" value="1"/>
</dbReference>
<keyword evidence="4 5" id="KW-0472">Membrane</keyword>
<organism evidence="7 8">
    <name type="scientific">Bernardetia litoralis (strain ATCC 23117 / DSM 6794 / NBRC 15988 / NCIMB 1366 / Fx l1 / Sio-4)</name>
    <name type="common">Flexibacter litoralis</name>
    <dbReference type="NCBI Taxonomy" id="880071"/>
    <lineage>
        <taxon>Bacteria</taxon>
        <taxon>Pseudomonadati</taxon>
        <taxon>Bacteroidota</taxon>
        <taxon>Cytophagia</taxon>
        <taxon>Cytophagales</taxon>
        <taxon>Bernardetiaceae</taxon>
        <taxon>Bernardetia</taxon>
    </lineage>
</organism>
<feature type="transmembrane region" description="Helical" evidence="5">
    <location>
        <begin position="189"/>
        <end position="210"/>
    </location>
</feature>
<feature type="transmembrane region" description="Helical" evidence="5">
    <location>
        <begin position="7"/>
        <end position="25"/>
    </location>
</feature>
<feature type="transmembrane region" description="Helical" evidence="5">
    <location>
        <begin position="87"/>
        <end position="105"/>
    </location>
</feature>
<dbReference type="eggNOG" id="COG0705">
    <property type="taxonomic scope" value="Bacteria"/>
</dbReference>
<dbReference type="SUPFAM" id="SSF144091">
    <property type="entry name" value="Rhomboid-like"/>
    <property type="match status" value="1"/>
</dbReference>
<dbReference type="RefSeq" id="WP_014797285.1">
    <property type="nucleotide sequence ID" value="NC_018018.1"/>
</dbReference>
<evidence type="ECO:0000256" key="1">
    <source>
        <dbReference type="ARBA" id="ARBA00004141"/>
    </source>
</evidence>
<dbReference type="Pfam" id="PF01694">
    <property type="entry name" value="Rhomboid"/>
    <property type="match status" value="2"/>
</dbReference>
<feature type="domain" description="Peptidase S54 rhomboid" evidence="6">
    <location>
        <begin position="177"/>
        <end position="259"/>
    </location>
</feature>
<name>I4AIP3_BERLS</name>
<dbReference type="AlphaFoldDB" id="I4AIP3"/>
<evidence type="ECO:0000256" key="2">
    <source>
        <dbReference type="ARBA" id="ARBA00022692"/>
    </source>
</evidence>
<dbReference type="InterPro" id="IPR035952">
    <property type="entry name" value="Rhomboid-like_sf"/>
</dbReference>
<feature type="domain" description="Peptidase S54 rhomboid" evidence="6">
    <location>
        <begin position="49"/>
        <end position="105"/>
    </location>
</feature>
<comment type="subcellular location">
    <subcellularLocation>
        <location evidence="1">Membrane</location>
        <topology evidence="1">Multi-pass membrane protein</topology>
    </subcellularLocation>
</comment>
<keyword evidence="2 5" id="KW-0812">Transmembrane</keyword>
<keyword evidence="8" id="KW-1185">Reference proteome</keyword>
<dbReference type="Proteomes" id="UP000006054">
    <property type="component" value="Chromosome"/>
</dbReference>
<dbReference type="STRING" id="880071.Fleli_1397"/>
<dbReference type="PANTHER" id="PTHR43731:SF26">
    <property type="entry name" value="RHOMBOID-LIKE PROTEIN 10, CHLOROPLASTIC"/>
    <property type="match status" value="1"/>
</dbReference>
<dbReference type="GO" id="GO:0004252">
    <property type="term" value="F:serine-type endopeptidase activity"/>
    <property type="evidence" value="ECO:0007669"/>
    <property type="project" value="InterPro"/>
</dbReference>
<evidence type="ECO:0000313" key="7">
    <source>
        <dbReference type="EMBL" id="AFM03828.1"/>
    </source>
</evidence>
<evidence type="ECO:0000313" key="8">
    <source>
        <dbReference type="Proteomes" id="UP000006054"/>
    </source>
</evidence>
<dbReference type="KEGG" id="fli:Fleli_1397"/>
<evidence type="ECO:0000256" key="4">
    <source>
        <dbReference type="ARBA" id="ARBA00023136"/>
    </source>
</evidence>
<accession>I4AIP3</accession>
<sequence length="270" mass="30624">MSRLTPVVKVLLILNIAIFALQYVLQNYGIDLSEMFALRYFGAETFAPYQLITHMFLHAGLFHILGNMYALYIFGPPLEEYFDSKKFLILYMVAGLGAAVLHAGVSTWEVQSMQAQVEEFKAHPTPAEFKNFMMNDGFYVYDRSTEIRDFVNDFEENSLNQSYISEATNLIDNIAYAKRNIQTVGASGAVFGILAAFGIVFANTKLILLFPPIPIKAKYLVFGYALYEIYAIYQANPTDNVAHFAHIGGFIFGIILVKLWGKRDKPMRWN</sequence>
<dbReference type="PANTHER" id="PTHR43731">
    <property type="entry name" value="RHOMBOID PROTEASE"/>
    <property type="match status" value="1"/>
</dbReference>
<reference evidence="8" key="1">
    <citation type="submission" date="2012-06" db="EMBL/GenBank/DDBJ databases">
        <title>The complete genome of Flexibacter litoralis DSM 6794.</title>
        <authorList>
            <person name="Lucas S."/>
            <person name="Copeland A."/>
            <person name="Lapidus A."/>
            <person name="Glavina del Rio T."/>
            <person name="Dalin E."/>
            <person name="Tice H."/>
            <person name="Bruce D."/>
            <person name="Goodwin L."/>
            <person name="Pitluck S."/>
            <person name="Peters L."/>
            <person name="Ovchinnikova G."/>
            <person name="Lu M."/>
            <person name="Kyrpides N."/>
            <person name="Mavromatis K."/>
            <person name="Ivanova N."/>
            <person name="Brettin T."/>
            <person name="Detter J.C."/>
            <person name="Han C."/>
            <person name="Larimer F."/>
            <person name="Land M."/>
            <person name="Hauser L."/>
            <person name="Markowitz V."/>
            <person name="Cheng J.-F."/>
            <person name="Hugenholtz P."/>
            <person name="Woyke T."/>
            <person name="Wu D."/>
            <person name="Spring S."/>
            <person name="Lang E."/>
            <person name="Kopitz M."/>
            <person name="Brambilla E."/>
            <person name="Klenk H.-P."/>
            <person name="Eisen J.A."/>
        </authorList>
    </citation>
    <scope>NUCLEOTIDE SEQUENCE [LARGE SCALE GENOMIC DNA]</scope>
    <source>
        <strain evidence="8">ATCC 23117 / DSM 6794 / NBRC 15988 / NCIMB 1366 / Sio-4</strain>
    </source>
</reference>
<evidence type="ECO:0000256" key="3">
    <source>
        <dbReference type="ARBA" id="ARBA00022989"/>
    </source>
</evidence>
<proteinExistence type="predicted"/>
<dbReference type="GO" id="GO:0016020">
    <property type="term" value="C:membrane"/>
    <property type="evidence" value="ECO:0007669"/>
    <property type="project" value="UniProtKB-SubCell"/>
</dbReference>
<feature type="transmembrane region" description="Helical" evidence="5">
    <location>
        <begin position="55"/>
        <end position="75"/>
    </location>
</feature>
<keyword evidence="3 5" id="KW-1133">Transmembrane helix</keyword>
<dbReference type="InterPro" id="IPR022764">
    <property type="entry name" value="Peptidase_S54_rhomboid_dom"/>
</dbReference>